<accession>A0A653BQ58</accession>
<feature type="non-terminal residue" evidence="2">
    <location>
        <position position="1"/>
    </location>
</feature>
<dbReference type="AlphaFoldDB" id="A0A653BQ58"/>
<evidence type="ECO:0000256" key="1">
    <source>
        <dbReference type="SAM" id="Phobius"/>
    </source>
</evidence>
<reference evidence="2 3" key="1">
    <citation type="submission" date="2019-01" db="EMBL/GenBank/DDBJ databases">
        <authorList>
            <person name="Sayadi A."/>
        </authorList>
    </citation>
    <scope>NUCLEOTIDE SEQUENCE [LARGE SCALE GENOMIC DNA]</scope>
</reference>
<name>A0A653BQ58_CALMS</name>
<proteinExistence type="predicted"/>
<gene>
    <name evidence="2" type="ORF">CALMAC_LOCUS2873</name>
</gene>
<keyword evidence="1" id="KW-0812">Transmembrane</keyword>
<organism evidence="2 3">
    <name type="scientific">Callosobruchus maculatus</name>
    <name type="common">Southern cowpea weevil</name>
    <name type="synonym">Pulse bruchid</name>
    <dbReference type="NCBI Taxonomy" id="64391"/>
    <lineage>
        <taxon>Eukaryota</taxon>
        <taxon>Metazoa</taxon>
        <taxon>Ecdysozoa</taxon>
        <taxon>Arthropoda</taxon>
        <taxon>Hexapoda</taxon>
        <taxon>Insecta</taxon>
        <taxon>Pterygota</taxon>
        <taxon>Neoptera</taxon>
        <taxon>Endopterygota</taxon>
        <taxon>Coleoptera</taxon>
        <taxon>Polyphaga</taxon>
        <taxon>Cucujiformia</taxon>
        <taxon>Chrysomeloidea</taxon>
        <taxon>Chrysomelidae</taxon>
        <taxon>Bruchinae</taxon>
        <taxon>Bruchini</taxon>
        <taxon>Callosobruchus</taxon>
    </lineage>
</organism>
<evidence type="ECO:0000313" key="2">
    <source>
        <dbReference type="EMBL" id="VEN37712.1"/>
    </source>
</evidence>
<dbReference type="EMBL" id="CAACVG010003667">
    <property type="protein sequence ID" value="VEN37712.1"/>
    <property type="molecule type" value="Genomic_DNA"/>
</dbReference>
<protein>
    <submittedName>
        <fullName evidence="2">Uncharacterized protein</fullName>
    </submittedName>
</protein>
<dbReference type="Proteomes" id="UP000410492">
    <property type="component" value="Unassembled WGS sequence"/>
</dbReference>
<keyword evidence="1" id="KW-0472">Membrane</keyword>
<feature type="transmembrane region" description="Helical" evidence="1">
    <location>
        <begin position="12"/>
        <end position="31"/>
    </location>
</feature>
<sequence>PLRFSCFQQFFYLHNSLLLLLGLILVTPQGFTNKEAIASI</sequence>
<evidence type="ECO:0000313" key="3">
    <source>
        <dbReference type="Proteomes" id="UP000410492"/>
    </source>
</evidence>
<keyword evidence="3" id="KW-1185">Reference proteome</keyword>
<keyword evidence="1" id="KW-1133">Transmembrane helix</keyword>